<accession>A0A5D0RDG0</accession>
<dbReference type="Proteomes" id="UP000323720">
    <property type="component" value="Unassembled WGS sequence"/>
</dbReference>
<dbReference type="OrthoDB" id="1452529at2"/>
<feature type="transmembrane region" description="Helical" evidence="1">
    <location>
        <begin position="12"/>
        <end position="32"/>
    </location>
</feature>
<dbReference type="EMBL" id="VSKK01000001">
    <property type="protein sequence ID" value="TYB78604.1"/>
    <property type="molecule type" value="Genomic_DNA"/>
</dbReference>
<proteinExistence type="predicted"/>
<dbReference type="AlphaFoldDB" id="A0A5D0RDG0"/>
<keyword evidence="1" id="KW-0812">Transmembrane</keyword>
<protein>
    <submittedName>
        <fullName evidence="2">Uncharacterized protein</fullName>
    </submittedName>
</protein>
<comment type="caution">
    <text evidence="2">The sequence shown here is derived from an EMBL/GenBank/DDBJ whole genome shotgun (WGS) entry which is preliminary data.</text>
</comment>
<dbReference type="RefSeq" id="WP_148402342.1">
    <property type="nucleotide sequence ID" value="NZ_VSKK01000001.1"/>
</dbReference>
<keyword evidence="1" id="KW-1133">Transmembrane helix</keyword>
<keyword evidence="3" id="KW-1185">Reference proteome</keyword>
<reference evidence="2 3" key="1">
    <citation type="submission" date="2019-08" db="EMBL/GenBank/DDBJ databases">
        <title>Genomes of Antarctic Bizionia species.</title>
        <authorList>
            <person name="Bowman J.P."/>
        </authorList>
    </citation>
    <scope>NUCLEOTIDE SEQUENCE [LARGE SCALE GENOMIC DNA]</scope>
    <source>
        <strain evidence="2 3">ADA-4</strain>
    </source>
</reference>
<sequence length="140" mass="16618">MPKVTFKYKKKRLYINLAMAHFWIALAIVALWEDNTIEWYNLGFLLAGTLYFIQFVWDVLYQYLNITDNFIRRNGVFVKKIRIKDITDIEKFAGGYTLKTKHKKLVINTNLVDEASISELETFIEGIRIGEDRYFHLDID</sequence>
<gene>
    <name evidence="2" type="ORF">ES674_02155</name>
</gene>
<name>A0A5D0RDG0_9FLAO</name>
<feature type="transmembrane region" description="Helical" evidence="1">
    <location>
        <begin position="44"/>
        <end position="64"/>
    </location>
</feature>
<organism evidence="2 3">
    <name type="scientific">Bizionia myxarmorum</name>
    <dbReference type="NCBI Taxonomy" id="291186"/>
    <lineage>
        <taxon>Bacteria</taxon>
        <taxon>Pseudomonadati</taxon>
        <taxon>Bacteroidota</taxon>
        <taxon>Flavobacteriia</taxon>
        <taxon>Flavobacteriales</taxon>
        <taxon>Flavobacteriaceae</taxon>
        <taxon>Bizionia</taxon>
    </lineage>
</organism>
<evidence type="ECO:0000256" key="1">
    <source>
        <dbReference type="SAM" id="Phobius"/>
    </source>
</evidence>
<evidence type="ECO:0000313" key="2">
    <source>
        <dbReference type="EMBL" id="TYB78604.1"/>
    </source>
</evidence>
<evidence type="ECO:0000313" key="3">
    <source>
        <dbReference type="Proteomes" id="UP000323720"/>
    </source>
</evidence>
<keyword evidence="1" id="KW-0472">Membrane</keyword>